<dbReference type="InterPro" id="IPR028973">
    <property type="entry name" value="PhnB-like"/>
</dbReference>
<comment type="caution">
    <text evidence="2">The sequence shown here is derived from an EMBL/GenBank/DDBJ whole genome shotgun (WGS) entry which is preliminary data.</text>
</comment>
<dbReference type="PANTHER" id="PTHR33990:SF1">
    <property type="entry name" value="PROTEIN YJDN"/>
    <property type="match status" value="1"/>
</dbReference>
<dbReference type="GO" id="GO:0008168">
    <property type="term" value="F:methyltransferase activity"/>
    <property type="evidence" value="ECO:0007669"/>
    <property type="project" value="UniProtKB-KW"/>
</dbReference>
<dbReference type="InterPro" id="IPR029068">
    <property type="entry name" value="Glyas_Bleomycin-R_OHBP_Dase"/>
</dbReference>
<reference evidence="2 3" key="2">
    <citation type="journal article" date="2016" name="Int. J. Syst. Evol. Microbiol.">
        <title>Vitellibacter aquimaris sp. nov., a marine bacterium isolated from seawater.</title>
        <authorList>
            <person name="Thevarajoo S."/>
            <person name="Selvaratnam C."/>
            <person name="Goh K.M."/>
            <person name="Hong K.W."/>
            <person name="Chan X.Y."/>
            <person name="Chan K.G."/>
            <person name="Chong C.S."/>
        </authorList>
    </citation>
    <scope>NUCLEOTIDE SEQUENCE [LARGE SCALE GENOMIC DNA]</scope>
    <source>
        <strain evidence="2 3">D-24</strain>
    </source>
</reference>
<dbReference type="Proteomes" id="UP000070138">
    <property type="component" value="Unassembled WGS sequence"/>
</dbReference>
<evidence type="ECO:0000313" key="3">
    <source>
        <dbReference type="Proteomes" id="UP000070138"/>
    </source>
</evidence>
<organism evidence="2 3">
    <name type="scientific">Aequorivita aquimaris</name>
    <dbReference type="NCBI Taxonomy" id="1548749"/>
    <lineage>
        <taxon>Bacteria</taxon>
        <taxon>Pseudomonadati</taxon>
        <taxon>Bacteroidota</taxon>
        <taxon>Flavobacteriia</taxon>
        <taxon>Flavobacteriales</taxon>
        <taxon>Flavobacteriaceae</taxon>
        <taxon>Aequorivita</taxon>
    </lineage>
</organism>
<dbReference type="RefSeq" id="WP_062619380.1">
    <property type="nucleotide sequence ID" value="NZ_JRWG01000001.1"/>
</dbReference>
<dbReference type="STRING" id="1548749.LS48_01860"/>
<sequence>MRIEAYLSYRGQCQEAFNFYKEIFGGKIQNIETYEDKEIDIPENYRTKWQHAELIGKNFTLLGYDAAPDTPLTDGTNMHLGVDMDTEGSAKFAFTELSKGGQVHTNFQKTSWGAYYGRCTDKYGINWMVNYKE</sequence>
<dbReference type="AlphaFoldDB" id="A0A137RM37"/>
<dbReference type="EMBL" id="JRWG01000001">
    <property type="protein sequence ID" value="KXO01235.1"/>
    <property type="molecule type" value="Genomic_DNA"/>
</dbReference>
<protein>
    <submittedName>
        <fullName evidence="2">3-demethylubiquinone-9 3-methyltransferase</fullName>
    </submittedName>
</protein>
<keyword evidence="2" id="KW-0830">Ubiquinone</keyword>
<proteinExistence type="predicted"/>
<keyword evidence="3" id="KW-1185">Reference proteome</keyword>
<keyword evidence="2" id="KW-0489">Methyltransferase</keyword>
<dbReference type="OrthoDB" id="9795306at2"/>
<dbReference type="Pfam" id="PF06983">
    <property type="entry name" value="3-dmu-9_3-mt"/>
    <property type="match status" value="1"/>
</dbReference>
<evidence type="ECO:0000313" key="2">
    <source>
        <dbReference type="EMBL" id="KXO01235.1"/>
    </source>
</evidence>
<accession>A0A137RM37</accession>
<evidence type="ECO:0000259" key="1">
    <source>
        <dbReference type="Pfam" id="PF06983"/>
    </source>
</evidence>
<gene>
    <name evidence="2" type="ORF">LS48_01860</name>
</gene>
<feature type="domain" description="PhnB-like" evidence="1">
    <location>
        <begin position="3"/>
        <end position="129"/>
    </location>
</feature>
<dbReference type="CDD" id="cd06588">
    <property type="entry name" value="PhnB_like"/>
    <property type="match status" value="1"/>
</dbReference>
<name>A0A137RM37_9FLAO</name>
<dbReference type="Gene3D" id="3.10.180.10">
    <property type="entry name" value="2,3-Dihydroxybiphenyl 1,2-Dioxygenase, domain 1"/>
    <property type="match status" value="1"/>
</dbReference>
<dbReference type="SUPFAM" id="SSF54593">
    <property type="entry name" value="Glyoxalase/Bleomycin resistance protein/Dihydroxybiphenyl dioxygenase"/>
    <property type="match status" value="1"/>
</dbReference>
<dbReference type="GO" id="GO:0032259">
    <property type="term" value="P:methylation"/>
    <property type="evidence" value="ECO:0007669"/>
    <property type="project" value="UniProtKB-KW"/>
</dbReference>
<dbReference type="PANTHER" id="PTHR33990">
    <property type="entry name" value="PROTEIN YJDN-RELATED"/>
    <property type="match status" value="1"/>
</dbReference>
<reference evidence="3" key="1">
    <citation type="submission" date="2014-10" db="EMBL/GenBank/DDBJ databases">
        <title>Genome sequencing of Vitellibacter sp. D-24.</title>
        <authorList>
            <person name="Thevarajoo S."/>
            <person name="Selvaratnam C."/>
            <person name="Goh K.M."/>
            <person name="Chong C.S."/>
        </authorList>
    </citation>
    <scope>NUCLEOTIDE SEQUENCE [LARGE SCALE GENOMIC DNA]</scope>
    <source>
        <strain evidence="3">D-24</strain>
    </source>
</reference>
<keyword evidence="2" id="KW-0808">Transferase</keyword>